<organism evidence="2 3">
    <name type="scientific">Rubus argutus</name>
    <name type="common">Southern blackberry</name>
    <dbReference type="NCBI Taxonomy" id="59490"/>
    <lineage>
        <taxon>Eukaryota</taxon>
        <taxon>Viridiplantae</taxon>
        <taxon>Streptophyta</taxon>
        <taxon>Embryophyta</taxon>
        <taxon>Tracheophyta</taxon>
        <taxon>Spermatophyta</taxon>
        <taxon>Magnoliopsida</taxon>
        <taxon>eudicotyledons</taxon>
        <taxon>Gunneridae</taxon>
        <taxon>Pentapetalae</taxon>
        <taxon>rosids</taxon>
        <taxon>fabids</taxon>
        <taxon>Rosales</taxon>
        <taxon>Rosaceae</taxon>
        <taxon>Rosoideae</taxon>
        <taxon>Rosoideae incertae sedis</taxon>
        <taxon>Rubus</taxon>
    </lineage>
</organism>
<dbReference type="EMBL" id="JBEDUW010000004">
    <property type="protein sequence ID" value="KAK9935318.1"/>
    <property type="molecule type" value="Genomic_DNA"/>
</dbReference>
<comment type="caution">
    <text evidence="2">The sequence shown here is derived from an EMBL/GenBank/DDBJ whole genome shotgun (WGS) entry which is preliminary data.</text>
</comment>
<feature type="compositionally biased region" description="Basic residues" evidence="1">
    <location>
        <begin position="72"/>
        <end position="90"/>
    </location>
</feature>
<evidence type="ECO:0000256" key="1">
    <source>
        <dbReference type="SAM" id="MobiDB-lite"/>
    </source>
</evidence>
<dbReference type="AlphaFoldDB" id="A0AAW1XEG4"/>
<feature type="compositionally biased region" description="Basic and acidic residues" evidence="1">
    <location>
        <begin position="133"/>
        <end position="144"/>
    </location>
</feature>
<protein>
    <submittedName>
        <fullName evidence="2">Uncharacterized protein</fullName>
    </submittedName>
</protein>
<evidence type="ECO:0000313" key="3">
    <source>
        <dbReference type="Proteomes" id="UP001457282"/>
    </source>
</evidence>
<gene>
    <name evidence="2" type="ORF">M0R45_022425</name>
</gene>
<sequence length="156" mass="17668">MAIMASLPGLNSSPLSLQLHPKTTRIPTRPPPLLRRQFQFRNTRHRSTKAPKCSSQPGPQKLPPPHQVLQARARRRHHIRRRPRHRRRRERPVVPATRCALRVPVQLLGDPKGQTFGHSRAGVLAFRAAHNAEAVDRKSSAEERQGEEDEAKSPAL</sequence>
<proteinExistence type="predicted"/>
<name>A0AAW1XEG4_RUBAR</name>
<feature type="region of interest" description="Disordered" evidence="1">
    <location>
        <begin position="1"/>
        <end position="95"/>
    </location>
</feature>
<feature type="region of interest" description="Disordered" evidence="1">
    <location>
        <begin position="132"/>
        <end position="156"/>
    </location>
</feature>
<keyword evidence="3" id="KW-1185">Reference proteome</keyword>
<accession>A0AAW1XEG4</accession>
<feature type="compositionally biased region" description="Low complexity" evidence="1">
    <location>
        <begin position="1"/>
        <end position="27"/>
    </location>
</feature>
<reference evidence="2 3" key="1">
    <citation type="journal article" date="2023" name="G3 (Bethesda)">
        <title>A chromosome-length genome assembly and annotation of blackberry (Rubus argutus, cv. 'Hillquist').</title>
        <authorList>
            <person name="Bruna T."/>
            <person name="Aryal R."/>
            <person name="Dudchenko O."/>
            <person name="Sargent D.J."/>
            <person name="Mead D."/>
            <person name="Buti M."/>
            <person name="Cavallini A."/>
            <person name="Hytonen T."/>
            <person name="Andres J."/>
            <person name="Pham M."/>
            <person name="Weisz D."/>
            <person name="Mascagni F."/>
            <person name="Usai G."/>
            <person name="Natali L."/>
            <person name="Bassil N."/>
            <person name="Fernandez G.E."/>
            <person name="Lomsadze A."/>
            <person name="Armour M."/>
            <person name="Olukolu B."/>
            <person name="Poorten T."/>
            <person name="Britton C."/>
            <person name="Davik J."/>
            <person name="Ashrafi H."/>
            <person name="Aiden E.L."/>
            <person name="Borodovsky M."/>
            <person name="Worthington M."/>
        </authorList>
    </citation>
    <scope>NUCLEOTIDE SEQUENCE [LARGE SCALE GENOMIC DNA]</scope>
    <source>
        <strain evidence="2">PI 553951</strain>
    </source>
</reference>
<dbReference type="Proteomes" id="UP001457282">
    <property type="component" value="Unassembled WGS sequence"/>
</dbReference>
<evidence type="ECO:0000313" key="2">
    <source>
        <dbReference type="EMBL" id="KAK9935318.1"/>
    </source>
</evidence>